<dbReference type="EMBL" id="JAAIUW010000001">
    <property type="protein sequence ID" value="KAF7843842.1"/>
    <property type="molecule type" value="Genomic_DNA"/>
</dbReference>
<comment type="caution">
    <text evidence="2">The sequence shown here is derived from an EMBL/GenBank/DDBJ whole genome shotgun (WGS) entry which is preliminary data.</text>
</comment>
<evidence type="ECO:0000313" key="2">
    <source>
        <dbReference type="EMBL" id="KAF7843842.1"/>
    </source>
</evidence>
<evidence type="ECO:0000259" key="1">
    <source>
        <dbReference type="Pfam" id="PF13966"/>
    </source>
</evidence>
<dbReference type="AlphaFoldDB" id="A0A835CLY2"/>
<gene>
    <name evidence="2" type="ORF">G2W53_000747</name>
</gene>
<name>A0A835CLY2_9FABA</name>
<dbReference type="OrthoDB" id="1422427at2759"/>
<organism evidence="2 3">
    <name type="scientific">Senna tora</name>
    <dbReference type="NCBI Taxonomy" id="362788"/>
    <lineage>
        <taxon>Eukaryota</taxon>
        <taxon>Viridiplantae</taxon>
        <taxon>Streptophyta</taxon>
        <taxon>Embryophyta</taxon>
        <taxon>Tracheophyta</taxon>
        <taxon>Spermatophyta</taxon>
        <taxon>Magnoliopsida</taxon>
        <taxon>eudicotyledons</taxon>
        <taxon>Gunneridae</taxon>
        <taxon>Pentapetalae</taxon>
        <taxon>rosids</taxon>
        <taxon>fabids</taxon>
        <taxon>Fabales</taxon>
        <taxon>Fabaceae</taxon>
        <taxon>Caesalpinioideae</taxon>
        <taxon>Cassia clade</taxon>
        <taxon>Senna</taxon>
    </lineage>
</organism>
<dbReference type="Proteomes" id="UP000634136">
    <property type="component" value="Unassembled WGS sequence"/>
</dbReference>
<protein>
    <recommendedName>
        <fullName evidence="1">Reverse transcriptase zinc-binding domain-containing protein</fullName>
    </recommendedName>
</protein>
<sequence length="269" mass="30793">MDRWIPWVSEITNDNMVGGSLAVNYVCELLNEEGTGWNVAVISSIFRENMCNRIQKIPINHRQGEDRWSWVPDLKGVFTVKSCYKVAMAERWPGINITPGTLITVEEKFWKRIWKLPLMPKYKVFIWRVCLDILPTAGALSGRGVNIDAVCSLCGSDEESTFHALLECPRLDSVWQGAPFDLHNRIYHNSVLEWIVVEGLSWSNEQLCMTIILVYLLWNDRNAVVLEGKDQAVANCWVQVARRWEEMKDAKTLEDETVMDVGIYIGGGR</sequence>
<accession>A0A835CLY2</accession>
<dbReference type="InterPro" id="IPR026960">
    <property type="entry name" value="RVT-Znf"/>
</dbReference>
<reference evidence="2" key="1">
    <citation type="submission" date="2020-09" db="EMBL/GenBank/DDBJ databases">
        <title>Genome-Enabled Discovery of Anthraquinone Biosynthesis in Senna tora.</title>
        <authorList>
            <person name="Kang S.-H."/>
            <person name="Pandey R.P."/>
            <person name="Lee C.-M."/>
            <person name="Sim J.-S."/>
            <person name="Jeong J.-T."/>
            <person name="Choi B.-S."/>
            <person name="Jung M."/>
            <person name="Ginzburg D."/>
            <person name="Zhao K."/>
            <person name="Won S.Y."/>
            <person name="Oh T.-J."/>
            <person name="Yu Y."/>
            <person name="Kim N.-H."/>
            <person name="Lee O.R."/>
            <person name="Lee T.-H."/>
            <person name="Bashyal P."/>
            <person name="Kim T.-S."/>
            <person name="Lee W.-H."/>
            <person name="Kawkins C."/>
            <person name="Kim C.-K."/>
            <person name="Kim J.S."/>
            <person name="Ahn B.O."/>
            <person name="Rhee S.Y."/>
            <person name="Sohng J.K."/>
        </authorList>
    </citation>
    <scope>NUCLEOTIDE SEQUENCE</scope>
    <source>
        <tissue evidence="2">Leaf</tissue>
    </source>
</reference>
<evidence type="ECO:0000313" key="3">
    <source>
        <dbReference type="Proteomes" id="UP000634136"/>
    </source>
</evidence>
<proteinExistence type="predicted"/>
<keyword evidence="3" id="KW-1185">Reference proteome</keyword>
<dbReference type="Pfam" id="PF13966">
    <property type="entry name" value="zf-RVT"/>
    <property type="match status" value="1"/>
</dbReference>
<feature type="domain" description="Reverse transcriptase zinc-binding" evidence="1">
    <location>
        <begin position="78"/>
        <end position="175"/>
    </location>
</feature>